<comment type="cofactor">
    <cofactor evidence="1">
        <name>Fe(2+)</name>
        <dbReference type="ChEBI" id="CHEBI:29033"/>
    </cofactor>
</comment>
<dbReference type="EMBL" id="MIKG01000001">
    <property type="protein sequence ID" value="RAO64829.1"/>
    <property type="molecule type" value="Genomic_DNA"/>
</dbReference>
<keyword evidence="6" id="KW-0124">Carnitine biosynthesis</keyword>
<dbReference type="SUPFAM" id="SSF51197">
    <property type="entry name" value="Clavaminate synthase-like"/>
    <property type="match status" value="1"/>
</dbReference>
<evidence type="ECO:0000256" key="1">
    <source>
        <dbReference type="ARBA" id="ARBA00001954"/>
    </source>
</evidence>
<feature type="domain" description="TauD/TfdA-like" evidence="10">
    <location>
        <begin position="74"/>
        <end position="313"/>
    </location>
</feature>
<dbReference type="OrthoDB" id="408743at2759"/>
<dbReference type="InterPro" id="IPR003819">
    <property type="entry name" value="TauD/TfdA-like"/>
</dbReference>
<dbReference type="NCBIfam" id="TIGR02410">
    <property type="entry name" value="carnitine_TMLD"/>
    <property type="match status" value="1"/>
</dbReference>
<keyword evidence="12" id="KW-1185">Reference proteome</keyword>
<evidence type="ECO:0000256" key="6">
    <source>
        <dbReference type="ARBA" id="ARBA00022873"/>
    </source>
</evidence>
<evidence type="ECO:0000256" key="9">
    <source>
        <dbReference type="ARBA" id="ARBA00023004"/>
    </source>
</evidence>
<keyword evidence="5" id="KW-0479">Metal-binding</keyword>
<dbReference type="AlphaFoldDB" id="A0A364KMQ0"/>
<protein>
    <recommendedName>
        <fullName evidence="10">TauD/TfdA-like domain-containing protein</fullName>
    </recommendedName>
</protein>
<dbReference type="InterPro" id="IPR042098">
    <property type="entry name" value="TauD-like_sf"/>
</dbReference>
<dbReference type="RefSeq" id="XP_040729346.1">
    <property type="nucleotide sequence ID" value="XM_040881212.1"/>
</dbReference>
<evidence type="ECO:0000256" key="7">
    <source>
        <dbReference type="ARBA" id="ARBA00022964"/>
    </source>
</evidence>
<evidence type="ECO:0000259" key="10">
    <source>
        <dbReference type="Pfam" id="PF02668"/>
    </source>
</evidence>
<evidence type="ECO:0000256" key="2">
    <source>
        <dbReference type="ARBA" id="ARBA00001961"/>
    </source>
</evidence>
<evidence type="ECO:0000256" key="4">
    <source>
        <dbReference type="ARBA" id="ARBA00008654"/>
    </source>
</evidence>
<comment type="cofactor">
    <cofactor evidence="2">
        <name>L-ascorbate</name>
        <dbReference type="ChEBI" id="CHEBI:38290"/>
    </cofactor>
</comment>
<accession>A0A364KMQ0</accession>
<dbReference type="InterPro" id="IPR050411">
    <property type="entry name" value="AlphaKG_dependent_hydroxylases"/>
</dbReference>
<dbReference type="GO" id="GO:0005506">
    <property type="term" value="F:iron ion binding"/>
    <property type="evidence" value="ECO:0007669"/>
    <property type="project" value="InterPro"/>
</dbReference>
<evidence type="ECO:0000256" key="3">
    <source>
        <dbReference type="ARBA" id="ARBA00005022"/>
    </source>
</evidence>
<dbReference type="GeneID" id="63790058"/>
<gene>
    <name evidence="11" type="ORF">BHQ10_000841</name>
</gene>
<dbReference type="Gene3D" id="3.60.130.10">
    <property type="entry name" value="Clavaminate synthase-like"/>
    <property type="match status" value="1"/>
</dbReference>
<dbReference type="UniPathway" id="UPA00118"/>
<dbReference type="FunFam" id="3.60.130.10:FF:000001">
    <property type="entry name" value="Trimethyllysine dioxygenase, mitochondrial"/>
    <property type="match status" value="1"/>
</dbReference>
<evidence type="ECO:0000256" key="8">
    <source>
        <dbReference type="ARBA" id="ARBA00023002"/>
    </source>
</evidence>
<dbReference type="PANTHER" id="PTHR10696:SF51">
    <property type="entry name" value="TRIMETHYLLYSINE DIOXYGENASE, MITOCHONDRIAL"/>
    <property type="match status" value="1"/>
</dbReference>
<proteinExistence type="inferred from homology"/>
<organism evidence="11 12">
    <name type="scientific">Talaromyces amestolkiae</name>
    <dbReference type="NCBI Taxonomy" id="1196081"/>
    <lineage>
        <taxon>Eukaryota</taxon>
        <taxon>Fungi</taxon>
        <taxon>Dikarya</taxon>
        <taxon>Ascomycota</taxon>
        <taxon>Pezizomycotina</taxon>
        <taxon>Eurotiomycetes</taxon>
        <taxon>Eurotiomycetidae</taxon>
        <taxon>Eurotiales</taxon>
        <taxon>Trichocomaceae</taxon>
        <taxon>Talaromyces</taxon>
        <taxon>Talaromyces sect. Talaromyces</taxon>
    </lineage>
</organism>
<dbReference type="GO" id="GO:0050353">
    <property type="term" value="F:trimethyllysine dioxygenase activity"/>
    <property type="evidence" value="ECO:0007669"/>
    <property type="project" value="InterPro"/>
</dbReference>
<comment type="pathway">
    <text evidence="3">Amine and polyamine biosynthesis; carnitine biosynthesis.</text>
</comment>
<dbReference type="CDD" id="cd00250">
    <property type="entry name" value="CAS_like"/>
    <property type="match status" value="1"/>
</dbReference>
<dbReference type="GO" id="GO:0045329">
    <property type="term" value="P:carnitine biosynthetic process"/>
    <property type="evidence" value="ECO:0007669"/>
    <property type="project" value="UniProtKB-UniPathway"/>
</dbReference>
<sequence length="346" mass="40742">MVSSFEIPKKIYATSVYEDPPGHIKVNWSDNHLGEYPKSWLESHQFPSELRMSNKVLTFRKYRHSRDSELHPCVDYEAVMNTNEGLSGWLQHVVDWGYCLVKGVPVTPEATKELLERIAFIRETHYGGFWDFTSDLTFKDTAYTDEALGAHTDNTYFTDPARLQLFHLLEHTQGEGGKTLLVDGFYAAWRMLLEDPQNVEAFTDYAQPWHSSGNEHVSIQPYRYFPVFERDPTNARLMRIRWNNYDRAAKIDWTSKMAMHWYKAARYWNALIHRRNHQKWLQLEPGTALLFDNWRMLHGRSEFTGKRRLCGGYINNDDFLSRFRLLKNGREKVLNDIGTYNTRQSL</sequence>
<dbReference type="Pfam" id="PF02668">
    <property type="entry name" value="TauD"/>
    <property type="match status" value="1"/>
</dbReference>
<evidence type="ECO:0000313" key="12">
    <source>
        <dbReference type="Proteomes" id="UP000249363"/>
    </source>
</evidence>
<dbReference type="GO" id="GO:0005739">
    <property type="term" value="C:mitochondrion"/>
    <property type="evidence" value="ECO:0007669"/>
    <property type="project" value="TreeGrafter"/>
</dbReference>
<reference evidence="11 12" key="1">
    <citation type="journal article" date="2017" name="Biotechnol. Biofuels">
        <title>Differential beta-glucosidase expression as a function of carbon source availability in Talaromyces amestolkiae: a genomic and proteomic approach.</title>
        <authorList>
            <person name="de Eugenio L.I."/>
            <person name="Mendez-Liter J.A."/>
            <person name="Nieto-Dominguez M."/>
            <person name="Alonso L."/>
            <person name="Gil-Munoz J."/>
            <person name="Barriuso J."/>
            <person name="Prieto A."/>
            <person name="Martinez M.J."/>
        </authorList>
    </citation>
    <scope>NUCLEOTIDE SEQUENCE [LARGE SCALE GENOMIC DNA]</scope>
    <source>
        <strain evidence="11 12">CIB</strain>
    </source>
</reference>
<evidence type="ECO:0000313" key="11">
    <source>
        <dbReference type="EMBL" id="RAO64829.1"/>
    </source>
</evidence>
<keyword evidence="7" id="KW-0223">Dioxygenase</keyword>
<keyword evidence="8" id="KW-0560">Oxidoreductase</keyword>
<dbReference type="InterPro" id="IPR012776">
    <property type="entry name" value="Trimethyllysine_dOase"/>
</dbReference>
<dbReference type="STRING" id="1196081.A0A364KMQ0"/>
<dbReference type="PANTHER" id="PTHR10696">
    <property type="entry name" value="GAMMA-BUTYROBETAINE HYDROXYLASE-RELATED"/>
    <property type="match status" value="1"/>
</dbReference>
<dbReference type="Proteomes" id="UP000249363">
    <property type="component" value="Unassembled WGS sequence"/>
</dbReference>
<comment type="similarity">
    <text evidence="4">Belongs to the gamma-BBH/TMLD family.</text>
</comment>
<name>A0A364KMQ0_TALAM</name>
<keyword evidence="9" id="KW-0408">Iron</keyword>
<evidence type="ECO:0000256" key="5">
    <source>
        <dbReference type="ARBA" id="ARBA00022723"/>
    </source>
</evidence>
<comment type="caution">
    <text evidence="11">The sequence shown here is derived from an EMBL/GenBank/DDBJ whole genome shotgun (WGS) entry which is preliminary data.</text>
</comment>